<evidence type="ECO:0000256" key="6">
    <source>
        <dbReference type="ARBA" id="ARBA00022605"/>
    </source>
</evidence>
<evidence type="ECO:0000256" key="2">
    <source>
        <dbReference type="ARBA" id="ARBA00004664"/>
    </source>
</evidence>
<comment type="catalytic activity">
    <reaction evidence="1 10">
        <text>N-(5-phospho-beta-D-ribosyl)anthranilate = 1-(2-carboxyphenylamino)-1-deoxy-D-ribulose 5-phosphate</text>
        <dbReference type="Rhea" id="RHEA:21540"/>
        <dbReference type="ChEBI" id="CHEBI:18277"/>
        <dbReference type="ChEBI" id="CHEBI:58613"/>
        <dbReference type="EC" id="5.3.1.24"/>
    </reaction>
</comment>
<dbReference type="EMBL" id="CAADFA010000034">
    <property type="protein sequence ID" value="VFJ46056.1"/>
    <property type="molecule type" value="Genomic_DNA"/>
</dbReference>
<evidence type="ECO:0000313" key="12">
    <source>
        <dbReference type="EMBL" id="VFJ46056.1"/>
    </source>
</evidence>
<dbReference type="HAMAP" id="MF_00135">
    <property type="entry name" value="PRAI"/>
    <property type="match status" value="1"/>
</dbReference>
<evidence type="ECO:0000256" key="4">
    <source>
        <dbReference type="ARBA" id="ARBA00012572"/>
    </source>
</evidence>
<name>A0A450S337_9GAMM</name>
<keyword evidence="9 10" id="KW-0413">Isomerase</keyword>
<dbReference type="InterPro" id="IPR044643">
    <property type="entry name" value="TrpF_fam"/>
</dbReference>
<evidence type="ECO:0000256" key="1">
    <source>
        <dbReference type="ARBA" id="ARBA00001164"/>
    </source>
</evidence>
<evidence type="ECO:0000256" key="3">
    <source>
        <dbReference type="ARBA" id="ARBA00007571"/>
    </source>
</evidence>
<dbReference type="SUPFAM" id="SSF51366">
    <property type="entry name" value="Ribulose-phoshate binding barrel"/>
    <property type="match status" value="1"/>
</dbReference>
<feature type="domain" description="N-(5'phosphoribosyl) anthranilate isomerase (PRAI)" evidence="11">
    <location>
        <begin position="5"/>
        <end position="199"/>
    </location>
</feature>
<dbReference type="InterPro" id="IPR013785">
    <property type="entry name" value="Aldolase_TIM"/>
</dbReference>
<dbReference type="InterPro" id="IPR011060">
    <property type="entry name" value="RibuloseP-bd_barrel"/>
</dbReference>
<comment type="similarity">
    <text evidence="3 10">Belongs to the TrpF family.</text>
</comment>
<dbReference type="PANTHER" id="PTHR42894:SF1">
    <property type="entry name" value="N-(5'-PHOSPHORIBOSYL)ANTHRANILATE ISOMERASE"/>
    <property type="match status" value="1"/>
</dbReference>
<dbReference type="InterPro" id="IPR001240">
    <property type="entry name" value="PRAI_dom"/>
</dbReference>
<comment type="pathway">
    <text evidence="2 10">Amino-acid biosynthesis; L-tryptophan biosynthesis; L-tryptophan from chorismate: step 3/5.</text>
</comment>
<keyword evidence="7 10" id="KW-0822">Tryptophan biosynthesis</keyword>
<dbReference type="NCBIfam" id="NF002299">
    <property type="entry name" value="PRK01222.1-6"/>
    <property type="match status" value="1"/>
</dbReference>
<dbReference type="AlphaFoldDB" id="A0A450S337"/>
<evidence type="ECO:0000256" key="7">
    <source>
        <dbReference type="ARBA" id="ARBA00022822"/>
    </source>
</evidence>
<dbReference type="EMBL" id="CAADEZ010000841">
    <property type="protein sequence ID" value="VFJ75514.1"/>
    <property type="molecule type" value="Genomic_DNA"/>
</dbReference>
<dbReference type="GO" id="GO:0000162">
    <property type="term" value="P:L-tryptophan biosynthetic process"/>
    <property type="evidence" value="ECO:0007669"/>
    <property type="project" value="UniProtKB-UniRule"/>
</dbReference>
<evidence type="ECO:0000256" key="8">
    <source>
        <dbReference type="ARBA" id="ARBA00023141"/>
    </source>
</evidence>
<dbReference type="Pfam" id="PF00697">
    <property type="entry name" value="PRAI"/>
    <property type="match status" value="1"/>
</dbReference>
<gene>
    <name evidence="10" type="primary">trpF</name>
    <name evidence="13" type="ORF">BECKFM1743A_GA0114220_108411</name>
    <name evidence="14" type="ORF">BECKFM1743B_GA0114221_108111</name>
    <name evidence="12" type="ORF">BECKFM1743C_GA0114222_100343</name>
</gene>
<organism evidence="12">
    <name type="scientific">Candidatus Kentrum sp. FM</name>
    <dbReference type="NCBI Taxonomy" id="2126340"/>
    <lineage>
        <taxon>Bacteria</taxon>
        <taxon>Pseudomonadati</taxon>
        <taxon>Pseudomonadota</taxon>
        <taxon>Gammaproteobacteria</taxon>
        <taxon>Candidatus Kentrum</taxon>
    </lineage>
</organism>
<evidence type="ECO:0000256" key="5">
    <source>
        <dbReference type="ARBA" id="ARBA00022272"/>
    </source>
</evidence>
<dbReference type="EMBL" id="CAADFL010000811">
    <property type="protein sequence ID" value="VFK21752.1"/>
    <property type="molecule type" value="Genomic_DNA"/>
</dbReference>
<evidence type="ECO:0000313" key="14">
    <source>
        <dbReference type="EMBL" id="VFK21752.1"/>
    </source>
</evidence>
<proteinExistence type="inferred from homology"/>
<reference evidence="12" key="1">
    <citation type="submission" date="2019-02" db="EMBL/GenBank/DDBJ databases">
        <authorList>
            <person name="Gruber-Vodicka R. H."/>
            <person name="Seah K. B. B."/>
        </authorList>
    </citation>
    <scope>NUCLEOTIDE SEQUENCE</scope>
    <source>
        <strain evidence="13">BECK_BZ163</strain>
        <strain evidence="14">BECK_BZ164</strain>
        <strain evidence="12">BECK_BZ165</strain>
    </source>
</reference>
<dbReference type="GO" id="GO:0004640">
    <property type="term" value="F:phosphoribosylanthranilate isomerase activity"/>
    <property type="evidence" value="ECO:0007669"/>
    <property type="project" value="UniProtKB-UniRule"/>
</dbReference>
<dbReference type="Gene3D" id="3.20.20.70">
    <property type="entry name" value="Aldolase class I"/>
    <property type="match status" value="1"/>
</dbReference>
<dbReference type="FunFam" id="3.20.20.70:FF:000075">
    <property type="entry name" value="Tryptophan biosynthesis protein TRP1"/>
    <property type="match status" value="1"/>
</dbReference>
<evidence type="ECO:0000256" key="9">
    <source>
        <dbReference type="ARBA" id="ARBA00023235"/>
    </source>
</evidence>
<evidence type="ECO:0000256" key="10">
    <source>
        <dbReference type="HAMAP-Rule" id="MF_00135"/>
    </source>
</evidence>
<dbReference type="EC" id="5.3.1.24" evidence="4 10"/>
<dbReference type="CDD" id="cd00405">
    <property type="entry name" value="PRAI"/>
    <property type="match status" value="1"/>
</dbReference>
<dbReference type="NCBIfam" id="NF002298">
    <property type="entry name" value="PRK01222.1-4"/>
    <property type="match status" value="1"/>
</dbReference>
<sequence length="203" mass="21778">MRTRVKICGITRSEDALAAARLGADAIGLVFYPPSPRAITLDRARAIAAVLPPFITLVALFVNPGNALVEEVIDALPIGLLQFHGDETPAGCERYRRPYMKAVRMQEGIALSGWMDRFSSASALLLDTYRKDLPGGTGQTFDWSLVPSQRTLPLVLAGGLTPDNVRQAVGIVKPFAVDVSGGVESAKGIKDADKMARFIAEVN</sequence>
<dbReference type="UniPathway" id="UPA00035">
    <property type="reaction ID" value="UER00042"/>
</dbReference>
<keyword evidence="8 10" id="KW-0057">Aromatic amino acid biosynthesis</keyword>
<keyword evidence="6 10" id="KW-0028">Amino-acid biosynthesis</keyword>
<protein>
    <recommendedName>
        <fullName evidence="5 10">N-(5'-phosphoribosyl)anthranilate isomerase</fullName>
        <shortName evidence="10">PRAI</shortName>
        <ecNumber evidence="4 10">5.3.1.24</ecNumber>
    </recommendedName>
</protein>
<accession>A0A450S337</accession>
<evidence type="ECO:0000259" key="11">
    <source>
        <dbReference type="Pfam" id="PF00697"/>
    </source>
</evidence>
<evidence type="ECO:0000313" key="13">
    <source>
        <dbReference type="EMBL" id="VFJ75514.1"/>
    </source>
</evidence>
<dbReference type="PANTHER" id="PTHR42894">
    <property type="entry name" value="N-(5'-PHOSPHORIBOSYL)ANTHRANILATE ISOMERASE"/>
    <property type="match status" value="1"/>
</dbReference>